<protein>
    <submittedName>
        <fullName evidence="1">Uncharacterized protein</fullName>
    </submittedName>
</protein>
<dbReference type="Proteomes" id="UP001163321">
    <property type="component" value="Chromosome 8"/>
</dbReference>
<accession>A0ACC0VR54</accession>
<organism evidence="1 2">
    <name type="scientific">Peronosclerospora sorghi</name>
    <dbReference type="NCBI Taxonomy" id="230839"/>
    <lineage>
        <taxon>Eukaryota</taxon>
        <taxon>Sar</taxon>
        <taxon>Stramenopiles</taxon>
        <taxon>Oomycota</taxon>
        <taxon>Peronosporomycetes</taxon>
        <taxon>Peronosporales</taxon>
        <taxon>Peronosporaceae</taxon>
        <taxon>Peronosclerospora</taxon>
    </lineage>
</organism>
<sequence length="815" mass="91537">MRLVGGLNLHLFRREPFYKYAELELNACHLENAKVAISLLTLHPTLGTHQRKVNDVVESTMFGYMQADVAFIEQNCNEIVQQGDLHRKEGNETQAATCYKKAIESLNAVEDREIRHSESFRRVKARSLRKYTQLHSEIHDFADSTAVEALLISMQQLEQSMETCGVYLERVKCMLELGRINVKLFRAASRTFISLDRTTALLEEAYLLGQNLGIPYLSQELRAALGMAYLAVIENAGVETTSKIGCKRLRFLLWMSSGLLANAGSAGMAIKEIAVESDRENVAGESFRLQLEHLAASSSTSRQHDQQRNLIQAAENIASQMQQLPDNWVIVSLMINLSSELVITRFTTNGLSPAVFCLPKADWKHFVCEMNAIIQDSREVLSGHTAEEASSWSIEQKQKWWATREALDKRIEDVMVSMQTMLGFWRCLLVGGSSTFTMENVQRCWELIVSSKTGSRVLMERNQTLLCVIADAQQWLSEDELIDGLKHIAVEMGAPVSDEIVRKALQYLRNKQANLSNLAKLSTERIAKLKVSEIKDLLEAEGLSSDGLKKVLIERLIEARDAVLANDFKSPVDRSRNGMNSQFSTILILHHELQQLPWEGLDIMTHCRGVTRMPSLDLILENVKRSPSIRRDRVRFLLNPAGDLRSTQHQLSPILERGTRTYGWEGIIGQVPDADMLRNYLLAADLYIYCGHGSGEAYLHRDKVLSCQPNCCAALLFGCSSGRLEREGIFGPNGAVLAYLRAGSPGILAMLWDVTDRDIDQLSVKVLQNWLLDCDINTNLSLAQVLQESRDVCKLKYLNGHAAICYGLPLYVTTS</sequence>
<evidence type="ECO:0000313" key="1">
    <source>
        <dbReference type="EMBL" id="KAI9908419.1"/>
    </source>
</evidence>
<name>A0ACC0VR54_9STRA</name>
<comment type="caution">
    <text evidence="1">The sequence shown here is derived from an EMBL/GenBank/DDBJ whole genome shotgun (WGS) entry which is preliminary data.</text>
</comment>
<keyword evidence="2" id="KW-1185">Reference proteome</keyword>
<gene>
    <name evidence="1" type="ORF">PsorP6_004071</name>
</gene>
<dbReference type="EMBL" id="CM047587">
    <property type="protein sequence ID" value="KAI9908419.1"/>
    <property type="molecule type" value="Genomic_DNA"/>
</dbReference>
<reference evidence="1 2" key="1">
    <citation type="journal article" date="2022" name="bioRxiv">
        <title>The genome of the oomycete Peronosclerospora sorghi, a cosmopolitan pathogen of maize and sorghum, is inflated with dispersed pseudogenes.</title>
        <authorList>
            <person name="Fletcher K."/>
            <person name="Martin F."/>
            <person name="Isakeit T."/>
            <person name="Cavanaugh K."/>
            <person name="Magill C."/>
            <person name="Michelmore R."/>
        </authorList>
    </citation>
    <scope>NUCLEOTIDE SEQUENCE [LARGE SCALE GENOMIC DNA]</scope>
    <source>
        <strain evidence="1">P6</strain>
    </source>
</reference>
<evidence type="ECO:0000313" key="2">
    <source>
        <dbReference type="Proteomes" id="UP001163321"/>
    </source>
</evidence>
<proteinExistence type="predicted"/>